<feature type="domain" description="Schizont-infected cell agglutination C-terminal" evidence="2">
    <location>
        <begin position="1900"/>
        <end position="2036"/>
    </location>
</feature>
<dbReference type="Pfam" id="PF12887">
    <property type="entry name" value="SICA_alpha"/>
    <property type="match status" value="1"/>
</dbReference>
<evidence type="ECO:0000313" key="5">
    <source>
        <dbReference type="Proteomes" id="UP000195012"/>
    </source>
</evidence>
<gene>
    <name evidence="4" type="ORF">PKNOH_S08471600</name>
</gene>
<proteinExistence type="predicted"/>
<feature type="domain" description="Schizont-infected cell agglutination extracellular beta" evidence="1">
    <location>
        <begin position="764"/>
        <end position="937"/>
    </location>
</feature>
<evidence type="ECO:0000259" key="1">
    <source>
        <dbReference type="Pfam" id="PF12878"/>
    </source>
</evidence>
<evidence type="ECO:0000259" key="2">
    <source>
        <dbReference type="Pfam" id="PF12879"/>
    </source>
</evidence>
<dbReference type="VEuPathDB" id="PlasmoDB:PKNOH_S08471600"/>
<dbReference type="InterPro" id="IPR024288">
    <property type="entry name" value="SICA_C"/>
</dbReference>
<dbReference type="VEuPathDB" id="PlasmoDB:PKA1H_090005200"/>
<evidence type="ECO:0000259" key="3">
    <source>
        <dbReference type="Pfam" id="PF12887"/>
    </source>
</evidence>
<dbReference type="Pfam" id="PF12879">
    <property type="entry name" value="SICA_C"/>
    <property type="match status" value="1"/>
</dbReference>
<feature type="domain" description="Schizont-infected cell agglutination extracellular beta" evidence="1">
    <location>
        <begin position="545"/>
        <end position="714"/>
    </location>
</feature>
<feature type="domain" description="Schizont-infected cell agglutination extracellular beta" evidence="1">
    <location>
        <begin position="1652"/>
        <end position="1839"/>
    </location>
</feature>
<comment type="caution">
    <text evidence="4">The sequence shown here is derived from an EMBL/GenBank/DDBJ whole genome shotgun (WGS) entry which is preliminary data.</text>
</comment>
<organism evidence="4 5">
    <name type="scientific">Plasmodium knowlesi</name>
    <dbReference type="NCBI Taxonomy" id="5850"/>
    <lineage>
        <taxon>Eukaryota</taxon>
        <taxon>Sar</taxon>
        <taxon>Alveolata</taxon>
        <taxon>Apicomplexa</taxon>
        <taxon>Aconoidasida</taxon>
        <taxon>Haemosporida</taxon>
        <taxon>Plasmodiidae</taxon>
        <taxon>Plasmodium</taxon>
        <taxon>Plasmodium (Plasmodium)</taxon>
    </lineage>
</organism>
<dbReference type="InterPro" id="IPR024290">
    <property type="entry name" value="SICA_extracell_a"/>
</dbReference>
<dbReference type="EMBL" id="NETL01000022">
    <property type="protein sequence ID" value="OTN66858.1"/>
    <property type="molecule type" value="Genomic_DNA"/>
</dbReference>
<feature type="domain" description="Schizont-infected cell agglutination extracellular alpha" evidence="3">
    <location>
        <begin position="8"/>
        <end position="200"/>
    </location>
</feature>
<dbReference type="InterPro" id="IPR024285">
    <property type="entry name" value="SICA_extracell_b"/>
</dbReference>
<feature type="domain" description="Schizont-infected cell agglutination extracellular beta" evidence="1">
    <location>
        <begin position="1432"/>
        <end position="1610"/>
    </location>
</feature>
<accession>A0A1Y3DUP4</accession>
<dbReference type="VEuPathDB" id="PlasmoDB:PKA1H_130005000"/>
<evidence type="ECO:0000313" key="4">
    <source>
        <dbReference type="EMBL" id="OTN66858.1"/>
    </source>
</evidence>
<dbReference type="Pfam" id="PF12878">
    <property type="entry name" value="SICA_beta"/>
    <property type="match status" value="7"/>
</dbReference>
<reference evidence="4 5" key="1">
    <citation type="submission" date="2017-05" db="EMBL/GenBank/DDBJ databases">
        <title>PacBio assembly of a Plasmodium knowlesi genome sequence with Hi-C correction and manual annotation of the SICAvar gene family.</title>
        <authorList>
            <person name="Lapp S.A."/>
            <person name="Geraldo J.A."/>
            <person name="Chien J.-T."/>
            <person name="Ay F."/>
            <person name="Pakala S.B."/>
            <person name="Batugedara G."/>
            <person name="Humphrey J.C."/>
            <person name="Debarry J.D."/>
            <person name="Le Roch K.G."/>
            <person name="Galinski M.R."/>
            <person name="Kissinger J.C."/>
        </authorList>
    </citation>
    <scope>NUCLEOTIDE SEQUENCE [LARGE SCALE GENOMIC DNA]</scope>
    <source>
        <strain evidence="5">Malayan Strain Pk1 (A+)</strain>
    </source>
</reference>
<dbReference type="VEuPathDB" id="PlasmoDB:PKA1H_080043100"/>
<sequence>MATASNGGLLKGWLKKVEADAEQLGQNAEEKAERMTGAMRSSLEEAWKELSESLTKPGVGEITELCGPKFAESIWNNEGNAWQNEYAKDLCAGLMGIRYFMSGITELGREKGKVHVEANLPEDKWFARCTVGMLALSEIYGDHCHLDKIIDHVSPKVEDNLRNHEGKGLQDSMIRKCVGKVDPTALIIGRTVLRGKIRRWAEERREEKGAGGYRIGNLWDDRWPQVCNNRKKVPNMDDRQKREKLKENKVSMAQFMSLGNTQSSASQESTIADILGDPDNKYTLKEETLKKVLQDTMQNDGTNTPNMGKLMEQLKKETETTTAVACINDKKNGTQDKSMCERLECMKHLWQNSASGQGNNDNFWTEKSNGAVAQLWKELSDAMTQNGTAEKEECKKLQDGTEASPSEKAACKYLHAGFKALYKDTTTTSSSSSSSPTGDDVLKNNPSFRQTMGCFLLHAYAKHMKEKATCLIDEGIQKAFTSAGNGNNGTDIPCQWKETDYENCNININGTSVPDETAKKKVDAVLEADKTNIDKMAKQINKVDSLCDQVQCVTKRWMSQNGAAPKKSWGDVWTEVGKELTQLAKGTTKDKREDTEITKYCDKIPPGKDGKTPDKDACLLIAAGLKNLYDIKDNENGNDAVKASLKRTMQCVLLNAIADKMKEKLPCKEERSVEDGINKAFDNSEAIKKEGEGCKTNDKCFICPRFEKYSECRIKESAGGEEKTLKEKIDPKLEDTGLYSTNSLMTSSLTKTICKPCTGDSTKTLCQQVECIRGKYGQIRKEGDNATWSKMEGDFNTQLTNLLNYMKGTDNQAKVAIHCDKDTTGKKWKNDDAHDVANKIACQLVARGLQYISTIQESYSGGQPNPYDNQEFKQFFSCLMLKAVVEEMKKKSHICDIEPGIKAATQAWNQIKGTHCTKEPCIDCNLDVFDKYDDCPIGNNANVKVKSKLNDLLTQKNDDVNTALTDITITYGNAASSLCLRLQCLASRVQALATSNGQYSSNASSFWDSGGEVANLWNELSAAMKKSNGQGTNDCNQMDDDNRTATNPEKKACNYLHAGLKQLYQPDNSATGTTNNSILSNPSLRRTMGCLLLHSYAKHMKDKANCLVESGIKKAFDTVVKNLRGSCNDGEGPCVLCHWNEKDYEGCKITTTGNTQTEAKTKVEGIVKTESVSNAMKEINHMGNLCDYIKCAAPKWFHNQKNNNKQAGSGSSGTATKSWCDFWGDKGVKLELQKMFQKIATEGQNNRTSITIRTACRGFGDGNADSVETKVCNHITAGLIYINTITGETTTQSSVAQIPNAKDDDKFFKQSMMCAALNLYADKIKNETEKSCPIDEKRIKEMFDNWNVFNKPSSSSSCSKEVYGCFECKRNENFNDCHLSVADALVDEKNRSGTCSSNTNRDKVHDEMNELLKENNTPKVKSTLTTITDMDTFCSRMQCAAKQYVNKTKGKSTDIKWNDINSVVKDELTQLLEHITDDKNWKEVDSYCKDVSSSSNNDTEGEITAKKKACKLFALGLKHISKLKDDQNNDAIPLKQTMMCAALNLYADQLIKKANNQCPLDGTKLDQAIKHAFQQYNATMNGKTSCGAGSNGTNSCFVCNREDKFHNCQIGNNPNDKVKNKMNTLLLNNEDQSNSNTPNKEKTLDKINKIETFCTQLQCAIKQYGMRNKKITGQNGTVTWDDINNEAKGVLEQLLKQITEPSQEKDVVDFCKDNAAWNKGHKERKTNKAACLLFSSGLKHIYVRGRKSVKGPFKGPSFEQTIGCLFLKEYAEQLQKVANEKKKGHSWVHPLCDIDKGIKHAFEQSKDIMKFVLPECSNGTDGISCFECTFTDTYDKCPIGDDEVKTKIEPMFTDPTKQTEMEETLSNTVCPILLTDLLTPFLPLAPVSIGLSAMAYYLWKYFGPLGKGGARFRRSPTEIPGPSVQEQVLDHVEEAGPHEYQLVKERKPRSVPTRTKRSGRVNRRTIIEIHFEVLDECQKGDTQLNQKDFLELLVQEFMGSEFMKEEQVPKEDVLMEPVPMELVPIEEVPNLGSGFMV</sequence>
<feature type="domain" description="Schizont-infected cell agglutination extracellular beta" evidence="1">
    <location>
        <begin position="1184"/>
        <end position="1378"/>
    </location>
</feature>
<dbReference type="VEuPathDB" id="PlasmoDB:PKNH_1300100"/>
<feature type="domain" description="Schizont-infected cell agglutination extracellular beta" evidence="1">
    <location>
        <begin position="977"/>
        <end position="1149"/>
    </location>
</feature>
<name>A0A1Y3DUP4_PLAKN</name>
<feature type="domain" description="Schizont-infected cell agglutination extracellular beta" evidence="1">
    <location>
        <begin position="338"/>
        <end position="506"/>
    </location>
</feature>
<protein>
    <submittedName>
        <fullName evidence="4">SICAvar type I</fullName>
    </submittedName>
</protein>
<dbReference type="Proteomes" id="UP000195012">
    <property type="component" value="Unassembled WGS sequence"/>
</dbReference>